<dbReference type="Gene3D" id="3.40.50.720">
    <property type="entry name" value="NAD(P)-binding Rossmann-like Domain"/>
    <property type="match status" value="1"/>
</dbReference>
<dbReference type="FunFam" id="3.40.50.720:FF:000009">
    <property type="entry name" value="Fatty oxidation complex, alpha subunit"/>
    <property type="match status" value="1"/>
</dbReference>
<dbReference type="Pfam" id="PF02737">
    <property type="entry name" value="3HCDH_N"/>
    <property type="match status" value="1"/>
</dbReference>
<evidence type="ECO:0000256" key="5">
    <source>
        <dbReference type="PIRSR" id="PIRSR000105-1"/>
    </source>
</evidence>
<dbReference type="Proteomes" id="UP000675664">
    <property type="component" value="Unassembled WGS sequence"/>
</dbReference>
<evidence type="ECO:0000259" key="6">
    <source>
        <dbReference type="Pfam" id="PF00725"/>
    </source>
</evidence>
<dbReference type="InterPro" id="IPR013328">
    <property type="entry name" value="6PGD_dom2"/>
</dbReference>
<dbReference type="GO" id="GO:0016616">
    <property type="term" value="F:oxidoreductase activity, acting on the CH-OH group of donors, NAD or NADP as acceptor"/>
    <property type="evidence" value="ECO:0007669"/>
    <property type="project" value="InterPro"/>
</dbReference>
<evidence type="ECO:0000256" key="1">
    <source>
        <dbReference type="ARBA" id="ARBA00005086"/>
    </source>
</evidence>
<dbReference type="InterPro" id="IPR006180">
    <property type="entry name" value="3-OHacyl-CoA_DH_CS"/>
</dbReference>
<dbReference type="GO" id="GO:0019605">
    <property type="term" value="P:butyrate metabolic process"/>
    <property type="evidence" value="ECO:0007669"/>
    <property type="project" value="UniProtKB-UniPathway"/>
</dbReference>
<reference evidence="8" key="1">
    <citation type="submission" date="2021-04" db="EMBL/GenBank/DDBJ databases">
        <title>Sinoanaerobacter chloroacetimidivorans sp. nov., an obligate anaerobic bacterium isolated from anaerobic sludge.</title>
        <authorList>
            <person name="Bao Y."/>
        </authorList>
    </citation>
    <scope>NUCLEOTIDE SEQUENCE</scope>
    <source>
        <strain evidence="8">BAD-6</strain>
    </source>
</reference>
<dbReference type="PANTHER" id="PTHR48075">
    <property type="entry name" value="3-HYDROXYACYL-COA DEHYDROGENASE FAMILY PROTEIN"/>
    <property type="match status" value="1"/>
</dbReference>
<dbReference type="Pfam" id="PF00725">
    <property type="entry name" value="3HCDH"/>
    <property type="match status" value="1"/>
</dbReference>
<gene>
    <name evidence="8" type="ORF">KCX82_09325</name>
</gene>
<dbReference type="SUPFAM" id="SSF48179">
    <property type="entry name" value="6-phosphogluconate dehydrogenase C-terminal domain-like"/>
    <property type="match status" value="1"/>
</dbReference>
<reference evidence="8" key="2">
    <citation type="submission" date="2021-04" db="EMBL/GenBank/DDBJ databases">
        <authorList>
            <person name="Liu J."/>
        </authorList>
    </citation>
    <scope>NUCLEOTIDE SEQUENCE</scope>
    <source>
        <strain evidence="8">BAD-6</strain>
    </source>
</reference>
<dbReference type="EMBL" id="JAGSND010000005">
    <property type="protein sequence ID" value="MBR0598072.1"/>
    <property type="molecule type" value="Genomic_DNA"/>
</dbReference>
<dbReference type="SUPFAM" id="SSF51735">
    <property type="entry name" value="NAD(P)-binding Rossmann-fold domains"/>
    <property type="match status" value="1"/>
</dbReference>
<organism evidence="8 9">
    <name type="scientific">Sinanaerobacter chloroacetimidivorans</name>
    <dbReference type="NCBI Taxonomy" id="2818044"/>
    <lineage>
        <taxon>Bacteria</taxon>
        <taxon>Bacillati</taxon>
        <taxon>Bacillota</taxon>
        <taxon>Clostridia</taxon>
        <taxon>Peptostreptococcales</taxon>
        <taxon>Anaerovoracaceae</taxon>
        <taxon>Sinanaerobacter</taxon>
    </lineage>
</organism>
<dbReference type="InterPro" id="IPR022694">
    <property type="entry name" value="3-OHacyl-CoA_DH"/>
</dbReference>
<dbReference type="InterPro" id="IPR036291">
    <property type="entry name" value="NAD(P)-bd_dom_sf"/>
</dbReference>
<keyword evidence="3" id="KW-0560">Oxidoreductase</keyword>
<dbReference type="InterPro" id="IPR008927">
    <property type="entry name" value="6-PGluconate_DH-like_C_sf"/>
</dbReference>
<feature type="domain" description="3-hydroxyacyl-CoA dehydrogenase C-terminal" evidence="6">
    <location>
        <begin position="188"/>
        <end position="284"/>
    </location>
</feature>
<dbReference type="GO" id="GO:0070403">
    <property type="term" value="F:NAD+ binding"/>
    <property type="evidence" value="ECO:0007669"/>
    <property type="project" value="InterPro"/>
</dbReference>
<evidence type="ECO:0000256" key="3">
    <source>
        <dbReference type="ARBA" id="ARBA00023002"/>
    </source>
</evidence>
<feature type="site" description="Important for catalytic activity" evidence="5">
    <location>
        <position position="141"/>
    </location>
</feature>
<dbReference type="InterPro" id="IPR006108">
    <property type="entry name" value="3HC_DH_C"/>
</dbReference>
<protein>
    <recommendedName>
        <fullName evidence="4">3-hydroxybutyryl-CoA dehydrogenase</fullName>
    </recommendedName>
</protein>
<evidence type="ECO:0000256" key="2">
    <source>
        <dbReference type="ARBA" id="ARBA00009463"/>
    </source>
</evidence>
<evidence type="ECO:0000313" key="8">
    <source>
        <dbReference type="EMBL" id="MBR0598072.1"/>
    </source>
</evidence>
<dbReference type="RefSeq" id="WP_227018203.1">
    <property type="nucleotide sequence ID" value="NZ_JAGSND010000005.1"/>
</dbReference>
<evidence type="ECO:0000313" key="9">
    <source>
        <dbReference type="Proteomes" id="UP000675664"/>
    </source>
</evidence>
<accession>A0A8J8B1T5</accession>
<comment type="pathway">
    <text evidence="1">Lipid metabolism; butanoate metabolism.</text>
</comment>
<proteinExistence type="inferred from homology"/>
<dbReference type="Gene3D" id="1.10.1040.10">
    <property type="entry name" value="N-(1-d-carboxylethyl)-l-norvaline Dehydrogenase, domain 2"/>
    <property type="match status" value="1"/>
</dbReference>
<dbReference type="PIRSF" id="PIRSF000105">
    <property type="entry name" value="HCDH"/>
    <property type="match status" value="1"/>
</dbReference>
<dbReference type="UniPathway" id="UPA00863"/>
<sequence>MNIKKVAMVGGGTMGNQIAMQVAISGYEVTCYSRKAETVEKAEAFSKGWFEKSVAKGKMTEAETAGIQSRLTFTTDLAAAVKDVDLVIEAVVDVLEVKRAILKQIDALTPDHTIFASNSSYIVSSKFCDVVSHPENVLNLHFFNPALIMKLVEVVKGPHCSEETIETMLAFVESIGKVPALVNKEIYGFIVNRIFSAITKEACYMYDQGVASFEDIDKAVKFGLSHPMGPFELLDMTGIDLEYDVLTEKYRMTGDLSDKPSPAIVERYARGEYGRKSKKGFYQY</sequence>
<evidence type="ECO:0000256" key="4">
    <source>
        <dbReference type="ARBA" id="ARBA00067747"/>
    </source>
</evidence>
<keyword evidence="9" id="KW-1185">Reference proteome</keyword>
<feature type="domain" description="3-hydroxyacyl-CoA dehydrogenase NAD binding" evidence="7">
    <location>
        <begin position="5"/>
        <end position="184"/>
    </location>
</feature>
<dbReference type="PROSITE" id="PS00067">
    <property type="entry name" value="3HCDH"/>
    <property type="match status" value="1"/>
</dbReference>
<dbReference type="InterPro" id="IPR006176">
    <property type="entry name" value="3-OHacyl-CoA_DH_NAD-bd"/>
</dbReference>
<comment type="caution">
    <text evidence="8">The sequence shown here is derived from an EMBL/GenBank/DDBJ whole genome shotgun (WGS) entry which is preliminary data.</text>
</comment>
<dbReference type="PANTHER" id="PTHR48075:SF5">
    <property type="entry name" value="3-HYDROXYBUTYRYL-COA DEHYDROGENASE"/>
    <property type="match status" value="1"/>
</dbReference>
<dbReference type="AlphaFoldDB" id="A0A8J8B1T5"/>
<name>A0A8J8B1T5_9FIRM</name>
<evidence type="ECO:0000259" key="7">
    <source>
        <dbReference type="Pfam" id="PF02737"/>
    </source>
</evidence>
<comment type="similarity">
    <text evidence="2">Belongs to the 3-hydroxyacyl-CoA dehydrogenase family.</text>
</comment>